<dbReference type="EMBL" id="JYDU01000034">
    <property type="protein sequence ID" value="KRX97221.1"/>
    <property type="molecule type" value="Genomic_DNA"/>
</dbReference>
<evidence type="ECO:0000313" key="2">
    <source>
        <dbReference type="Proteomes" id="UP000054815"/>
    </source>
</evidence>
<comment type="caution">
    <text evidence="1">The sequence shown here is derived from an EMBL/GenBank/DDBJ whole genome shotgun (WGS) entry which is preliminary data.</text>
</comment>
<gene>
    <name evidence="1" type="ORF">T4E_4658</name>
</gene>
<organism evidence="1 2">
    <name type="scientific">Trichinella pseudospiralis</name>
    <name type="common">Parasitic roundworm</name>
    <dbReference type="NCBI Taxonomy" id="6337"/>
    <lineage>
        <taxon>Eukaryota</taxon>
        <taxon>Metazoa</taxon>
        <taxon>Ecdysozoa</taxon>
        <taxon>Nematoda</taxon>
        <taxon>Enoplea</taxon>
        <taxon>Dorylaimia</taxon>
        <taxon>Trichinellida</taxon>
        <taxon>Trichinellidae</taxon>
        <taxon>Trichinella</taxon>
    </lineage>
</organism>
<proteinExistence type="predicted"/>
<reference evidence="1 2" key="1">
    <citation type="submission" date="2015-01" db="EMBL/GenBank/DDBJ databases">
        <title>Evolution of Trichinella species and genotypes.</title>
        <authorList>
            <person name="Korhonen P.K."/>
            <person name="Edoardo P."/>
            <person name="Giuseppe L.R."/>
            <person name="Gasser R.B."/>
        </authorList>
    </citation>
    <scope>NUCLEOTIDE SEQUENCE [LARGE SCALE GENOMIC DNA]</scope>
    <source>
        <strain evidence="1">ISS141</strain>
    </source>
</reference>
<sequence length="37" mass="3940">MSSSLTRFHTITLGEWKGDAANGRLVYGSTDSAIPEA</sequence>
<evidence type="ECO:0000313" key="1">
    <source>
        <dbReference type="EMBL" id="KRX97221.1"/>
    </source>
</evidence>
<name>A0A0V0YAN5_TRIPS</name>
<protein>
    <submittedName>
        <fullName evidence="1">Uncharacterized protein</fullName>
    </submittedName>
</protein>
<dbReference type="Proteomes" id="UP000054815">
    <property type="component" value="Unassembled WGS sequence"/>
</dbReference>
<dbReference type="AlphaFoldDB" id="A0A0V0YAN5"/>
<accession>A0A0V0YAN5</accession>